<sequence>MAETTTEPNSRSRRAGGIILLACIVIGIILFALANLGIIAAGLFILLLVALVVLAVIGIGIAVFAIPVYIMKDTKVEPGTYELDDVAAVNDTKDH</sequence>
<name>A0A9X9S2Q0_METOG</name>
<organism evidence="2 3">
    <name type="scientific">Methanogenium organophilum</name>
    <dbReference type="NCBI Taxonomy" id="2199"/>
    <lineage>
        <taxon>Archaea</taxon>
        <taxon>Methanobacteriati</taxon>
        <taxon>Methanobacteriota</taxon>
        <taxon>Stenosarchaea group</taxon>
        <taxon>Methanomicrobia</taxon>
        <taxon>Methanomicrobiales</taxon>
        <taxon>Methanomicrobiaceae</taxon>
        <taxon>Methanogenium</taxon>
    </lineage>
</organism>
<evidence type="ECO:0000313" key="2">
    <source>
        <dbReference type="EMBL" id="WAI00441.1"/>
    </source>
</evidence>
<keyword evidence="3" id="KW-1185">Reference proteome</keyword>
<evidence type="ECO:0000256" key="1">
    <source>
        <dbReference type="SAM" id="Phobius"/>
    </source>
</evidence>
<evidence type="ECO:0000313" key="3">
    <source>
        <dbReference type="Proteomes" id="UP001163096"/>
    </source>
</evidence>
<keyword evidence="1" id="KW-1133">Transmembrane helix</keyword>
<reference evidence="2" key="1">
    <citation type="submission" date="2022-11" db="EMBL/GenBank/DDBJ databases">
        <title>Complete genome sequence of Methanogenium organophilum DSM 3596.</title>
        <authorList>
            <person name="Chen S.-C."/>
            <person name="Lai S.-J."/>
            <person name="You Y.-T."/>
        </authorList>
    </citation>
    <scope>NUCLEOTIDE SEQUENCE</scope>
    <source>
        <strain evidence="2">DSM 3596</strain>
    </source>
</reference>
<dbReference type="Proteomes" id="UP001163096">
    <property type="component" value="Chromosome"/>
</dbReference>
<feature type="transmembrane region" description="Helical" evidence="1">
    <location>
        <begin position="18"/>
        <end position="38"/>
    </location>
</feature>
<accession>A0A9X9S2Q0</accession>
<dbReference type="KEGG" id="mou:OU421_08350"/>
<dbReference type="GeneID" id="76835106"/>
<dbReference type="RefSeq" id="WP_268185640.1">
    <property type="nucleotide sequence ID" value="NZ_CP113361.1"/>
</dbReference>
<dbReference type="EMBL" id="CP113361">
    <property type="protein sequence ID" value="WAI00441.1"/>
    <property type="molecule type" value="Genomic_DNA"/>
</dbReference>
<proteinExistence type="predicted"/>
<keyword evidence="1" id="KW-0812">Transmembrane</keyword>
<protein>
    <submittedName>
        <fullName evidence="2">Uncharacterized protein</fullName>
    </submittedName>
</protein>
<feature type="transmembrane region" description="Helical" evidence="1">
    <location>
        <begin position="44"/>
        <end position="70"/>
    </location>
</feature>
<keyword evidence="1" id="KW-0472">Membrane</keyword>
<dbReference type="AlphaFoldDB" id="A0A9X9S2Q0"/>
<gene>
    <name evidence="2" type="ORF">OU421_08350</name>
</gene>